<reference evidence="2 3" key="1">
    <citation type="submission" date="2012-12" db="EMBL/GenBank/DDBJ databases">
        <title>Genome Assembly of Photobacterium sp. AK15.</title>
        <authorList>
            <person name="Khatri I."/>
            <person name="Vaidya B."/>
            <person name="Srinivas T.N.R."/>
            <person name="Subramanian S."/>
            <person name="Pinnaka A."/>
        </authorList>
    </citation>
    <scope>NUCLEOTIDE SEQUENCE [LARGE SCALE GENOMIC DNA]</scope>
    <source>
        <strain evidence="2 3">AK15</strain>
    </source>
</reference>
<dbReference type="AlphaFoldDB" id="L8JDX3"/>
<dbReference type="PATRIC" id="fig|1056511.3.peg.2184"/>
<evidence type="ECO:0000313" key="3">
    <source>
        <dbReference type="Proteomes" id="UP000011134"/>
    </source>
</evidence>
<protein>
    <submittedName>
        <fullName evidence="2">Uncharacterized protein</fullName>
    </submittedName>
</protein>
<comment type="caution">
    <text evidence="2">The sequence shown here is derived from an EMBL/GenBank/DDBJ whole genome shotgun (WGS) entry which is preliminary data.</text>
</comment>
<gene>
    <name evidence="2" type="ORF">C942_00695</name>
</gene>
<sequence length="46" mass="4781">MSSTSLKEVKNSGMKVVSNDEGEATPCRSRVDGDGIGAFGHTVNVI</sequence>
<name>L8JDX3_9GAMM</name>
<evidence type="ECO:0000256" key="1">
    <source>
        <dbReference type="SAM" id="MobiDB-lite"/>
    </source>
</evidence>
<organism evidence="2 3">
    <name type="scientific">Photobacterium marinum</name>
    <dbReference type="NCBI Taxonomy" id="1056511"/>
    <lineage>
        <taxon>Bacteria</taxon>
        <taxon>Pseudomonadati</taxon>
        <taxon>Pseudomonadota</taxon>
        <taxon>Gammaproteobacteria</taxon>
        <taxon>Vibrionales</taxon>
        <taxon>Vibrionaceae</taxon>
        <taxon>Photobacterium</taxon>
    </lineage>
</organism>
<dbReference type="Proteomes" id="UP000011134">
    <property type="component" value="Unassembled WGS sequence"/>
</dbReference>
<feature type="region of interest" description="Disordered" evidence="1">
    <location>
        <begin position="1"/>
        <end position="33"/>
    </location>
</feature>
<keyword evidence="3" id="KW-1185">Reference proteome</keyword>
<accession>L8JDX3</accession>
<dbReference type="EMBL" id="AMZO01000016">
    <property type="protein sequence ID" value="ELR65612.1"/>
    <property type="molecule type" value="Genomic_DNA"/>
</dbReference>
<evidence type="ECO:0000313" key="2">
    <source>
        <dbReference type="EMBL" id="ELR65612.1"/>
    </source>
</evidence>
<proteinExistence type="predicted"/>